<evidence type="ECO:0000256" key="1">
    <source>
        <dbReference type="ARBA" id="ARBA00022574"/>
    </source>
</evidence>
<dbReference type="InterPro" id="IPR001680">
    <property type="entry name" value="WD40_rpt"/>
</dbReference>
<dbReference type="RefSeq" id="WP_068260613.1">
    <property type="nucleotide sequence ID" value="NZ_LWSK01000017.1"/>
</dbReference>
<feature type="repeat" description="WD" evidence="3">
    <location>
        <begin position="94"/>
        <end position="135"/>
    </location>
</feature>
<dbReference type="InterPro" id="IPR015943">
    <property type="entry name" value="WD40/YVTN_repeat-like_dom_sf"/>
</dbReference>
<evidence type="ECO:0000313" key="6">
    <source>
        <dbReference type="Proteomes" id="UP000322699"/>
    </source>
</evidence>
<dbReference type="InterPro" id="IPR001632">
    <property type="entry name" value="WD40_G-protein_beta-like"/>
</dbReference>
<dbReference type="OrthoDB" id="230341at2"/>
<dbReference type="Pfam" id="PF00400">
    <property type="entry name" value="WD40"/>
    <property type="match status" value="3"/>
</dbReference>
<name>A0A5B1CN93_9BACT</name>
<protein>
    <submittedName>
        <fullName evidence="5">WD domain, G-beta repeat</fullName>
    </submittedName>
</protein>
<comment type="caution">
    <text evidence="5">The sequence shown here is derived from an EMBL/GenBank/DDBJ whole genome shotgun (WGS) entry which is preliminary data.</text>
</comment>
<keyword evidence="4" id="KW-0732">Signal</keyword>
<dbReference type="PROSITE" id="PS50082">
    <property type="entry name" value="WD_REPEATS_2"/>
    <property type="match status" value="1"/>
</dbReference>
<proteinExistence type="predicted"/>
<dbReference type="Proteomes" id="UP000322699">
    <property type="component" value="Unassembled WGS sequence"/>
</dbReference>
<keyword evidence="2" id="KW-0677">Repeat</keyword>
<feature type="chain" id="PRO_5022810514" evidence="4">
    <location>
        <begin position="27"/>
        <end position="366"/>
    </location>
</feature>
<organism evidence="5 6">
    <name type="scientific">Rubripirellula obstinata</name>
    <dbReference type="NCBI Taxonomy" id="406547"/>
    <lineage>
        <taxon>Bacteria</taxon>
        <taxon>Pseudomonadati</taxon>
        <taxon>Planctomycetota</taxon>
        <taxon>Planctomycetia</taxon>
        <taxon>Pirellulales</taxon>
        <taxon>Pirellulaceae</taxon>
        <taxon>Rubripirellula</taxon>
    </lineage>
</organism>
<dbReference type="Gene3D" id="2.130.10.10">
    <property type="entry name" value="YVTN repeat-like/Quinoprotein amine dehydrogenase"/>
    <property type="match status" value="2"/>
</dbReference>
<dbReference type="InterPro" id="IPR036322">
    <property type="entry name" value="WD40_repeat_dom_sf"/>
</dbReference>
<gene>
    <name evidence="5" type="ORF">LF1_43920</name>
</gene>
<evidence type="ECO:0000256" key="4">
    <source>
        <dbReference type="SAM" id="SignalP"/>
    </source>
</evidence>
<dbReference type="EMBL" id="VRLW01000001">
    <property type="protein sequence ID" value="KAA1261832.1"/>
    <property type="molecule type" value="Genomic_DNA"/>
</dbReference>
<dbReference type="SMART" id="SM00320">
    <property type="entry name" value="WD40"/>
    <property type="match status" value="6"/>
</dbReference>
<evidence type="ECO:0000256" key="3">
    <source>
        <dbReference type="PROSITE-ProRule" id="PRU00221"/>
    </source>
</evidence>
<feature type="signal peptide" evidence="4">
    <location>
        <begin position="1"/>
        <end position="26"/>
    </location>
</feature>
<sequence length="366" mass="39518" precursor="true">MSNKPLRRQLLMASTILWIATSTAFADSPLKLRVSGRNQIPIQSRMIQIPSDAGQPIIVTAIASDPMSETIAVAGDDNHIRIISGTSLKTIRTLRGHRDRIRTLAFDPSGNRLVSAGNDGQVIVWDCKDAYAIRQRMEGTPAMARVRFSPSGGEMAAVGFDNEVYIMGRRASANSSRDQASGSPIRRATMLCECRDLRAVSYSDDETLLAIAGRSGDLHLFDVESGRLVGEHPIHSGRIDDLAFARGSNLAISVGEDGRIVSFDTAAEKIVRRTKVTSGKLFAIAMLDSQLAAVAGSDNVIRIVNIDSGKVVRSLEGHLGSVPTLAATGGYLFSGSFDATLRRWAIADLKPSDERIAEKNNGEKRE</sequence>
<dbReference type="SUPFAM" id="SSF50978">
    <property type="entry name" value="WD40 repeat-like"/>
    <property type="match status" value="1"/>
</dbReference>
<evidence type="ECO:0000313" key="5">
    <source>
        <dbReference type="EMBL" id="KAA1261832.1"/>
    </source>
</evidence>
<accession>A0A5B1CN93</accession>
<dbReference type="PANTHER" id="PTHR19848:SF8">
    <property type="entry name" value="F-BOX AND WD REPEAT DOMAIN CONTAINING 7"/>
    <property type="match status" value="1"/>
</dbReference>
<keyword evidence="1 3" id="KW-0853">WD repeat</keyword>
<dbReference type="AlphaFoldDB" id="A0A5B1CN93"/>
<dbReference type="PRINTS" id="PR00319">
    <property type="entry name" value="GPROTEINB"/>
</dbReference>
<keyword evidence="6" id="KW-1185">Reference proteome</keyword>
<dbReference type="PANTHER" id="PTHR19848">
    <property type="entry name" value="WD40 REPEAT PROTEIN"/>
    <property type="match status" value="1"/>
</dbReference>
<reference evidence="5 6" key="1">
    <citation type="submission" date="2019-08" db="EMBL/GenBank/DDBJ databases">
        <title>Deep-cultivation of Planctomycetes and their phenomic and genomic characterization uncovers novel biology.</title>
        <authorList>
            <person name="Wiegand S."/>
            <person name="Jogler M."/>
            <person name="Boedeker C."/>
            <person name="Pinto D."/>
            <person name="Vollmers J."/>
            <person name="Rivas-Marin E."/>
            <person name="Kohn T."/>
            <person name="Peeters S.H."/>
            <person name="Heuer A."/>
            <person name="Rast P."/>
            <person name="Oberbeckmann S."/>
            <person name="Bunk B."/>
            <person name="Jeske O."/>
            <person name="Meyerdierks A."/>
            <person name="Storesund J.E."/>
            <person name="Kallscheuer N."/>
            <person name="Luecker S."/>
            <person name="Lage O.M."/>
            <person name="Pohl T."/>
            <person name="Merkel B.J."/>
            <person name="Hornburger P."/>
            <person name="Mueller R.-W."/>
            <person name="Bruemmer F."/>
            <person name="Labrenz M."/>
            <person name="Spormann A.M."/>
            <person name="Op Den Camp H."/>
            <person name="Overmann J."/>
            <person name="Amann R."/>
            <person name="Jetten M.S.M."/>
            <person name="Mascher T."/>
            <person name="Medema M.H."/>
            <person name="Devos D.P."/>
            <person name="Kaster A.-K."/>
            <person name="Ovreas L."/>
            <person name="Rohde M."/>
            <person name="Galperin M.Y."/>
            <person name="Jogler C."/>
        </authorList>
    </citation>
    <scope>NUCLEOTIDE SEQUENCE [LARGE SCALE GENOMIC DNA]</scope>
    <source>
        <strain evidence="5 6">LF1</strain>
    </source>
</reference>
<evidence type="ECO:0000256" key="2">
    <source>
        <dbReference type="ARBA" id="ARBA00022737"/>
    </source>
</evidence>
<dbReference type="PROSITE" id="PS50294">
    <property type="entry name" value="WD_REPEATS_REGION"/>
    <property type="match status" value="1"/>
</dbReference>